<dbReference type="Gene3D" id="3.10.10.10">
    <property type="entry name" value="HIV Type 1 Reverse Transcriptase, subunit A, domain 1"/>
    <property type="match status" value="1"/>
</dbReference>
<dbReference type="InterPro" id="IPR001584">
    <property type="entry name" value="Integrase_cat-core"/>
</dbReference>
<dbReference type="Gene3D" id="3.30.70.270">
    <property type="match status" value="2"/>
</dbReference>
<feature type="domain" description="Integrase catalytic" evidence="10">
    <location>
        <begin position="1537"/>
        <end position="1697"/>
    </location>
</feature>
<dbReference type="Gene3D" id="3.30.420.10">
    <property type="entry name" value="Ribonuclease H-like superfamily/Ribonuclease H"/>
    <property type="match status" value="2"/>
</dbReference>
<comment type="caution">
    <text evidence="11">The sequence shown here is derived from an EMBL/GenBank/DDBJ whole genome shotgun (WGS) entry which is preliminary data.</text>
</comment>
<keyword evidence="6" id="KW-0378">Hydrolase</keyword>
<dbReference type="Pfam" id="PF00078">
    <property type="entry name" value="RVT_1"/>
    <property type="match status" value="1"/>
</dbReference>
<dbReference type="Pfam" id="PF13650">
    <property type="entry name" value="Asp_protease_2"/>
    <property type="match status" value="1"/>
</dbReference>
<dbReference type="InterPro" id="IPR012337">
    <property type="entry name" value="RNaseH-like_sf"/>
</dbReference>
<proteinExistence type="predicted"/>
<evidence type="ECO:0000256" key="5">
    <source>
        <dbReference type="ARBA" id="ARBA00022759"/>
    </source>
</evidence>
<dbReference type="FunFam" id="1.10.340.70:FF:000001">
    <property type="entry name" value="Retrovirus-related Pol polyprotein from transposon gypsy-like Protein"/>
    <property type="match status" value="1"/>
</dbReference>
<dbReference type="Proteomes" id="UP001165121">
    <property type="component" value="Unassembled WGS sequence"/>
</dbReference>
<dbReference type="Gene3D" id="2.40.70.10">
    <property type="entry name" value="Acid Proteases"/>
    <property type="match status" value="1"/>
</dbReference>
<evidence type="ECO:0000256" key="1">
    <source>
        <dbReference type="ARBA" id="ARBA00012493"/>
    </source>
</evidence>
<dbReference type="Pfam" id="PF00665">
    <property type="entry name" value="rve"/>
    <property type="match status" value="1"/>
</dbReference>
<evidence type="ECO:0000256" key="9">
    <source>
        <dbReference type="SAM" id="MobiDB-lite"/>
    </source>
</evidence>
<dbReference type="CDD" id="cd01647">
    <property type="entry name" value="RT_LTR"/>
    <property type="match status" value="1"/>
</dbReference>
<dbReference type="PANTHER" id="PTHR37984">
    <property type="entry name" value="PROTEIN CBG26694"/>
    <property type="match status" value="1"/>
</dbReference>
<dbReference type="InterPro" id="IPR041373">
    <property type="entry name" value="RT_RNaseH"/>
</dbReference>
<dbReference type="Pfam" id="PF17921">
    <property type="entry name" value="Integrase_H2C2"/>
    <property type="match status" value="1"/>
</dbReference>
<dbReference type="PROSITE" id="PS50994">
    <property type="entry name" value="INTEGRASE"/>
    <property type="match status" value="1"/>
</dbReference>
<dbReference type="GO" id="GO:0003676">
    <property type="term" value="F:nucleic acid binding"/>
    <property type="evidence" value="ECO:0007669"/>
    <property type="project" value="InterPro"/>
</dbReference>
<evidence type="ECO:0000256" key="6">
    <source>
        <dbReference type="ARBA" id="ARBA00022801"/>
    </source>
</evidence>
<feature type="region of interest" description="Disordered" evidence="9">
    <location>
        <begin position="575"/>
        <end position="650"/>
    </location>
</feature>
<dbReference type="Gene3D" id="1.10.340.70">
    <property type="match status" value="1"/>
</dbReference>
<evidence type="ECO:0000313" key="12">
    <source>
        <dbReference type="Proteomes" id="UP001165121"/>
    </source>
</evidence>
<protein>
    <recommendedName>
        <fullName evidence="1">RNA-directed DNA polymerase</fullName>
        <ecNumber evidence="1">2.7.7.49</ecNumber>
    </recommendedName>
</protein>
<dbReference type="InterPro" id="IPR043128">
    <property type="entry name" value="Rev_trsase/Diguanyl_cyclase"/>
</dbReference>
<reference evidence="11" key="1">
    <citation type="submission" date="2023-04" db="EMBL/GenBank/DDBJ databases">
        <title>Phytophthora fragariaefolia NBRC 109709.</title>
        <authorList>
            <person name="Ichikawa N."/>
            <person name="Sato H."/>
            <person name="Tonouchi N."/>
        </authorList>
    </citation>
    <scope>NUCLEOTIDE SEQUENCE</scope>
    <source>
        <strain evidence="11">NBRC 109709</strain>
    </source>
</reference>
<keyword evidence="2" id="KW-0808">Transferase</keyword>
<dbReference type="GO" id="GO:0006310">
    <property type="term" value="P:DNA recombination"/>
    <property type="evidence" value="ECO:0007669"/>
    <property type="project" value="UniProtKB-KW"/>
</dbReference>
<organism evidence="11 12">
    <name type="scientific">Phytophthora fragariaefolia</name>
    <dbReference type="NCBI Taxonomy" id="1490495"/>
    <lineage>
        <taxon>Eukaryota</taxon>
        <taxon>Sar</taxon>
        <taxon>Stramenopiles</taxon>
        <taxon>Oomycota</taxon>
        <taxon>Peronosporomycetes</taxon>
        <taxon>Peronosporales</taxon>
        <taxon>Peronosporaceae</taxon>
        <taxon>Phytophthora</taxon>
    </lineage>
</organism>
<dbReference type="InterPro" id="IPR034122">
    <property type="entry name" value="Retropepsin-like_bacterial"/>
</dbReference>
<feature type="compositionally biased region" description="Polar residues" evidence="9">
    <location>
        <begin position="1841"/>
        <end position="1858"/>
    </location>
</feature>
<gene>
    <name evidence="11" type="ORF">Pfra01_000806400</name>
</gene>
<evidence type="ECO:0000256" key="3">
    <source>
        <dbReference type="ARBA" id="ARBA00022695"/>
    </source>
</evidence>
<dbReference type="InterPro" id="IPR021109">
    <property type="entry name" value="Peptidase_aspartic_dom_sf"/>
</dbReference>
<evidence type="ECO:0000256" key="8">
    <source>
        <dbReference type="ARBA" id="ARBA00023172"/>
    </source>
</evidence>
<evidence type="ECO:0000256" key="7">
    <source>
        <dbReference type="ARBA" id="ARBA00022918"/>
    </source>
</evidence>
<evidence type="ECO:0000256" key="2">
    <source>
        <dbReference type="ARBA" id="ARBA00022679"/>
    </source>
</evidence>
<feature type="region of interest" description="Disordered" evidence="9">
    <location>
        <begin position="1816"/>
        <end position="1864"/>
    </location>
</feature>
<evidence type="ECO:0000313" key="11">
    <source>
        <dbReference type="EMBL" id="GMF33068.1"/>
    </source>
</evidence>
<dbReference type="CDD" id="cd05483">
    <property type="entry name" value="retropepsin_like_bacteria"/>
    <property type="match status" value="1"/>
</dbReference>
<sequence>MKFKLSAAIRNWRANLRPKVRQDWKKILKEFREVYCRAKTSDSERYYTMMQRKSECPLEFYYRLNKVADKAGIDFDSSSKQRERHLKVFTKKLLDSRLRTTLQGQRIRKLRDLEYVLKQHEEMRQGDDYDGPPPKRDFRADMVSHGLFQPKCSGRAYVIQDDDSLDEDEDDREVRFQDVVEEVPNVPSAVSPAAGSAQPGNHPVSKTGIAPSSVNAAMILDILQRAAGPTSNVIAVAARGTLLGCAECDLARSVRSFMKTNVENGKKFQAVKTLARQEHNSDKTKKVEMVHGAVNNCRMDIVLDSGASVSMMSLDLARRLKLRLKFCKQLRVPGLGGAPTIITATTEVKITLGPRVVYITELWVANIGEGVDVRLGMNFMYSAGVRLCAREGLVKLPDKETVLLVGRTADHMGRGLDLAVTPKTCLYLGPGESAVVRIDYDQSNPQRKVVWAGRGDCWVTQIIYAAKSWPVAVKVVNTSAKTVWIDSRTAVARIVEFGFFLTAGRFVRPGLRRYKEWQALIYENTNSREVRKREERLAQLRQESEPPCARTLEYQWPKKFLIRSPAGSAQVHMVRLQPRPTVRKEKSPATTDVQLSETEISGTSDSEGTESREAKLVKKTGGSHEDSGNSGEILKDRSPVVVPDEDSDSDDEAFYDAICFGGDDGDEDSQEVVEAEPSTGTSSDRLLLPVRRLEKEYERCMQMSAEELSLEPAIHIHEGSELLAQLRDDLAMLPELQELSPECDISKADVGDPGRTTPAEEEKLQTRLRYHHLIFLGGGNAAPALALGMWCDLDVGDAKPVAQRPRSTAPLLAIKVYELLKNLLETGLIEHYGSPWASPIVIVLKKNGVDIRMSIDYRVVNGFIQLSNYPLPLIDDLLIGFESAMWFMSLDMASGFLAIRMTERAKLISAFVCPFGHFQWVRVPFGLKNAPLVYLAVINNCLWGFVRLSLEEEAEVDQDVLEFLGLDPSKRGDSGSQVSALTDTVTVFQRDIPAPASMGPVLGRSSYIDDIAHGAPTWNQLLQSFLGSLNYYHKFIEDFPVVAAVLYELSDDQVRSERDLTRAKAAFGILKKKIVSTPLPRQPDRSKPFVIIPHANRCAPRVYHVAEKEVIAVLRVLQVFQTLLECCRLEVYTRHSVFKWILQSNTADRRCVPWGVILSHWDITVRKIQRDEDGLAAIMGTGITPREHLVEVAESLIPAKGRVRKPPVLSVEMLDDTYQGIVLRFDGAAKTSTRRGSCGCILRQLPGWKVLEARGFILYDVSVNDAEYNGLLKGVQMALDRQVENLVVVGDSRIVIQQRVSKIAMKLMKPKVVLLEGELPQVSESQSLAKGSVGDVADSQSAPLPQAARVFAGLTMSKPQARTLPSPEVIENAPPDEEESRRPMTPLEYQAERWRRIPVHQEQDTHLSEIKSFLKGDIERFPPRRLRKISKVADLFALDARNVLYRLARSTRGRPRDFVDEPRLVIPDALRSDMLHYAHEDFQGGHQGITRTYEKLRSAFYWSGMYADVEHYVKECVDWASGKGRPPNGGPSPGNIEPRRPFEVVSMDFVTHMPDSERGNAFLLLFQDAFSGYVMCKPMRSTTAQDVAEGYEECVFRRFGASSVVRHDQDPRFMSEVFTRFRELLGSKQRATVAYRPQANGQQERSVQTVVRSIRAYISEADQSDWDDHAERPMFALNTSFDATRLDTPYYLVHDWDAQGTISAMLGPKPSSIPERTAFEWRRKMQRQFGYAIACAEDLQKKAKCQRSEIQTKKWKELSERLKSGFEKGDSVWLYIPKGQPGLRSTHVHVSRLKPRALFPKRPTVEIEVAEDDDLDAALLPEDSWEPDSERNEYEVEKNSGPPTVQKNSDFQTYSGVSGQVERL</sequence>
<dbReference type="PANTHER" id="PTHR37984:SF5">
    <property type="entry name" value="PROTEIN NYNRIN-LIKE"/>
    <property type="match status" value="1"/>
</dbReference>
<keyword evidence="5" id="KW-0255">Endonuclease</keyword>
<evidence type="ECO:0000259" key="10">
    <source>
        <dbReference type="PROSITE" id="PS50994"/>
    </source>
</evidence>
<dbReference type="SUPFAM" id="SSF56672">
    <property type="entry name" value="DNA/RNA polymerases"/>
    <property type="match status" value="1"/>
</dbReference>
<keyword evidence="4" id="KW-0540">Nuclease</keyword>
<dbReference type="Pfam" id="PF13456">
    <property type="entry name" value="RVT_3"/>
    <property type="match status" value="1"/>
</dbReference>
<dbReference type="GO" id="GO:0015074">
    <property type="term" value="P:DNA integration"/>
    <property type="evidence" value="ECO:0007669"/>
    <property type="project" value="InterPro"/>
</dbReference>
<dbReference type="GO" id="GO:0004523">
    <property type="term" value="F:RNA-DNA hybrid ribonuclease activity"/>
    <property type="evidence" value="ECO:0007669"/>
    <property type="project" value="InterPro"/>
</dbReference>
<feature type="compositionally biased region" description="Basic and acidic residues" evidence="9">
    <location>
        <begin position="1828"/>
        <end position="1838"/>
    </location>
</feature>
<keyword evidence="3" id="KW-0548">Nucleotidyltransferase</keyword>
<dbReference type="InterPro" id="IPR043502">
    <property type="entry name" value="DNA/RNA_pol_sf"/>
</dbReference>
<dbReference type="InterPro" id="IPR002156">
    <property type="entry name" value="RNaseH_domain"/>
</dbReference>
<keyword evidence="8" id="KW-0233">DNA recombination</keyword>
<keyword evidence="7" id="KW-0695">RNA-directed DNA polymerase</keyword>
<accession>A0A9W7CJZ1</accession>
<dbReference type="InterPro" id="IPR000477">
    <property type="entry name" value="RT_dom"/>
</dbReference>
<dbReference type="EC" id="2.7.7.49" evidence="1"/>
<dbReference type="InterPro" id="IPR050951">
    <property type="entry name" value="Retrovirus_Pol_polyprotein"/>
</dbReference>
<keyword evidence="12" id="KW-1185">Reference proteome</keyword>
<dbReference type="Pfam" id="PF17917">
    <property type="entry name" value="RT_RNaseH"/>
    <property type="match status" value="1"/>
</dbReference>
<evidence type="ECO:0000256" key="4">
    <source>
        <dbReference type="ARBA" id="ARBA00022722"/>
    </source>
</evidence>
<dbReference type="SUPFAM" id="SSF50630">
    <property type="entry name" value="Acid proteases"/>
    <property type="match status" value="1"/>
</dbReference>
<dbReference type="EMBL" id="BSXT01000724">
    <property type="protein sequence ID" value="GMF33068.1"/>
    <property type="molecule type" value="Genomic_DNA"/>
</dbReference>
<feature type="compositionally biased region" description="Basic and acidic residues" evidence="9">
    <location>
        <begin position="609"/>
        <end position="638"/>
    </location>
</feature>
<name>A0A9W7CJZ1_9STRA</name>
<dbReference type="SUPFAM" id="SSF53098">
    <property type="entry name" value="Ribonuclease H-like"/>
    <property type="match status" value="2"/>
</dbReference>
<dbReference type="InterPro" id="IPR036397">
    <property type="entry name" value="RNaseH_sf"/>
</dbReference>
<dbReference type="OrthoDB" id="107182at2759"/>
<dbReference type="GO" id="GO:0003964">
    <property type="term" value="F:RNA-directed DNA polymerase activity"/>
    <property type="evidence" value="ECO:0007669"/>
    <property type="project" value="UniProtKB-KW"/>
</dbReference>
<feature type="compositionally biased region" description="Polar residues" evidence="9">
    <location>
        <begin position="588"/>
        <end position="606"/>
    </location>
</feature>
<dbReference type="InterPro" id="IPR041588">
    <property type="entry name" value="Integrase_H2C2"/>
</dbReference>